<evidence type="ECO:0000256" key="1">
    <source>
        <dbReference type="ARBA" id="ARBA00001947"/>
    </source>
</evidence>
<feature type="domain" description="Xylose isomerase-like TIM barrel" evidence="9">
    <location>
        <begin position="34"/>
        <end position="280"/>
    </location>
</feature>
<evidence type="ECO:0000256" key="2">
    <source>
        <dbReference type="ARBA" id="ARBA00005340"/>
    </source>
</evidence>
<dbReference type="Gene3D" id="3.20.20.150">
    <property type="entry name" value="Divalent-metal-dependent TIM barrel enzymes"/>
    <property type="match status" value="1"/>
</dbReference>
<accession>A0A9D1SW22</accession>
<evidence type="ECO:0000313" key="11">
    <source>
        <dbReference type="Proteomes" id="UP000886857"/>
    </source>
</evidence>
<dbReference type="Proteomes" id="UP000886857">
    <property type="component" value="Unassembled WGS sequence"/>
</dbReference>
<dbReference type="InterPro" id="IPR013022">
    <property type="entry name" value="Xyl_isomerase-like_TIM-brl"/>
</dbReference>
<dbReference type="SUPFAM" id="SSF51658">
    <property type="entry name" value="Xylose isomerase-like"/>
    <property type="match status" value="1"/>
</dbReference>
<sequence>MSNYITPARPLFGPSGSPESFAAEGHTSTAEMPAWLRARGLDVYEYSFGRGVRLSDATAAKIGAECDKNSVEISVHAPYFINFASVEPEKAANSVRYLTSSLHALRALGGMRCVFHPGAQGDQTREDAFARTKDAFAAALDEIEAENLGDLIVCPETMGKLAQIGTVDEVAALCNMGENVYPCVDFGHLNAREGGSLKTTADFLAVIDRLAELIGEKKTRNMHIHFSKIQYGAKGEIRHLTFEDDIFGPDFEPLAEAIVLRGLTPHILCESAGTQAEDAAAMRNMWLRAAEATPAF</sequence>
<dbReference type="EMBL" id="DVOE01000033">
    <property type="protein sequence ID" value="HIU98658.1"/>
    <property type="molecule type" value="Genomic_DNA"/>
</dbReference>
<dbReference type="InterPro" id="IPR001719">
    <property type="entry name" value="AP_endonuc_2"/>
</dbReference>
<dbReference type="GO" id="GO:0003906">
    <property type="term" value="F:DNA-(apurinic or apyrimidinic site) endonuclease activity"/>
    <property type="evidence" value="ECO:0007669"/>
    <property type="project" value="TreeGrafter"/>
</dbReference>
<dbReference type="Pfam" id="PF01261">
    <property type="entry name" value="AP_endonuc_2"/>
    <property type="match status" value="1"/>
</dbReference>
<gene>
    <name evidence="10" type="ORF">IAC73_02300</name>
</gene>
<dbReference type="InterPro" id="IPR018246">
    <property type="entry name" value="AP_endonuc_F2_Zn_BS"/>
</dbReference>
<dbReference type="GO" id="GO:0006284">
    <property type="term" value="P:base-excision repair"/>
    <property type="evidence" value="ECO:0007669"/>
    <property type="project" value="TreeGrafter"/>
</dbReference>
<comment type="similarity">
    <text evidence="2">Belongs to the AP endonuclease 2 family.</text>
</comment>
<dbReference type="InterPro" id="IPR036237">
    <property type="entry name" value="Xyl_isomerase-like_sf"/>
</dbReference>
<dbReference type="GO" id="GO:0008081">
    <property type="term" value="F:phosphoric diester hydrolase activity"/>
    <property type="evidence" value="ECO:0007669"/>
    <property type="project" value="TreeGrafter"/>
</dbReference>
<evidence type="ECO:0000256" key="5">
    <source>
        <dbReference type="ARBA" id="ARBA00022801"/>
    </source>
</evidence>
<dbReference type="PANTHER" id="PTHR21445:SF0">
    <property type="entry name" value="APURINIC-APYRIMIDINIC ENDONUCLEASE"/>
    <property type="match status" value="1"/>
</dbReference>
<name>A0A9D1SW22_9FIRM</name>
<keyword evidence="3" id="KW-0479">Metal-binding</keyword>
<dbReference type="GO" id="GO:0003677">
    <property type="term" value="F:DNA binding"/>
    <property type="evidence" value="ECO:0007669"/>
    <property type="project" value="InterPro"/>
</dbReference>
<proteinExistence type="inferred from homology"/>
<dbReference type="PANTHER" id="PTHR21445">
    <property type="entry name" value="ENDONUCLEASE IV ENDODEOXYRIBONUCLEASE IV"/>
    <property type="match status" value="1"/>
</dbReference>
<evidence type="ECO:0000256" key="8">
    <source>
        <dbReference type="SAM" id="MobiDB-lite"/>
    </source>
</evidence>
<keyword evidence="7" id="KW-0234">DNA repair</keyword>
<organism evidence="10 11">
    <name type="scientific">Candidatus Limadaptatus stercoripullorum</name>
    <dbReference type="NCBI Taxonomy" id="2840846"/>
    <lineage>
        <taxon>Bacteria</taxon>
        <taxon>Bacillati</taxon>
        <taxon>Bacillota</taxon>
        <taxon>Clostridia</taxon>
        <taxon>Eubacteriales</taxon>
        <taxon>Candidatus Limadaptatus</taxon>
    </lineage>
</organism>
<evidence type="ECO:0000256" key="7">
    <source>
        <dbReference type="ARBA" id="ARBA00023204"/>
    </source>
</evidence>
<comment type="cofactor">
    <cofactor evidence="1">
        <name>Zn(2+)</name>
        <dbReference type="ChEBI" id="CHEBI:29105"/>
    </cofactor>
</comment>
<evidence type="ECO:0000256" key="6">
    <source>
        <dbReference type="ARBA" id="ARBA00022833"/>
    </source>
</evidence>
<reference evidence="10" key="1">
    <citation type="submission" date="2020-10" db="EMBL/GenBank/DDBJ databases">
        <authorList>
            <person name="Gilroy R."/>
        </authorList>
    </citation>
    <scope>NUCLEOTIDE SEQUENCE</scope>
    <source>
        <strain evidence="10">10406</strain>
    </source>
</reference>
<evidence type="ECO:0000259" key="9">
    <source>
        <dbReference type="Pfam" id="PF01261"/>
    </source>
</evidence>
<dbReference type="SMART" id="SM00518">
    <property type="entry name" value="AP2Ec"/>
    <property type="match status" value="1"/>
</dbReference>
<keyword evidence="4" id="KW-0227">DNA damage</keyword>
<evidence type="ECO:0000256" key="3">
    <source>
        <dbReference type="ARBA" id="ARBA00022723"/>
    </source>
</evidence>
<comment type="caution">
    <text evidence="10">The sequence shown here is derived from an EMBL/GenBank/DDBJ whole genome shotgun (WGS) entry which is preliminary data.</text>
</comment>
<dbReference type="PROSITE" id="PS00729">
    <property type="entry name" value="AP_NUCLEASE_F2_1"/>
    <property type="match status" value="1"/>
</dbReference>
<evidence type="ECO:0000256" key="4">
    <source>
        <dbReference type="ARBA" id="ARBA00022763"/>
    </source>
</evidence>
<reference evidence="10" key="2">
    <citation type="journal article" date="2021" name="PeerJ">
        <title>Extensive microbial diversity within the chicken gut microbiome revealed by metagenomics and culture.</title>
        <authorList>
            <person name="Gilroy R."/>
            <person name="Ravi A."/>
            <person name="Getino M."/>
            <person name="Pursley I."/>
            <person name="Horton D.L."/>
            <person name="Alikhan N.F."/>
            <person name="Baker D."/>
            <person name="Gharbi K."/>
            <person name="Hall N."/>
            <person name="Watson M."/>
            <person name="Adriaenssens E.M."/>
            <person name="Foster-Nyarko E."/>
            <person name="Jarju S."/>
            <person name="Secka A."/>
            <person name="Antonio M."/>
            <person name="Oren A."/>
            <person name="Chaudhuri R.R."/>
            <person name="La Ragione R."/>
            <person name="Hildebrand F."/>
            <person name="Pallen M.J."/>
        </authorList>
    </citation>
    <scope>NUCLEOTIDE SEQUENCE</scope>
    <source>
        <strain evidence="10">10406</strain>
    </source>
</reference>
<keyword evidence="6" id="KW-0862">Zinc</keyword>
<dbReference type="AlphaFoldDB" id="A0A9D1SW22"/>
<evidence type="ECO:0000313" key="10">
    <source>
        <dbReference type="EMBL" id="HIU98658.1"/>
    </source>
</evidence>
<protein>
    <submittedName>
        <fullName evidence="10">TIM barrel protein</fullName>
    </submittedName>
</protein>
<feature type="region of interest" description="Disordered" evidence="8">
    <location>
        <begin position="1"/>
        <end position="24"/>
    </location>
</feature>
<keyword evidence="5" id="KW-0378">Hydrolase</keyword>
<dbReference type="GO" id="GO:0008270">
    <property type="term" value="F:zinc ion binding"/>
    <property type="evidence" value="ECO:0007669"/>
    <property type="project" value="InterPro"/>
</dbReference>